<keyword evidence="5" id="KW-0812">Transmembrane</keyword>
<keyword evidence="8" id="KW-0378">Hydrolase</keyword>
<evidence type="ECO:0000256" key="4">
    <source>
        <dbReference type="ARBA" id="ARBA00022475"/>
    </source>
</evidence>
<evidence type="ECO:0000256" key="11">
    <source>
        <dbReference type="ARBA" id="ARBA00023136"/>
    </source>
</evidence>
<dbReference type="GO" id="GO:0004806">
    <property type="term" value="F:triacylglycerol lipase activity"/>
    <property type="evidence" value="ECO:0007669"/>
    <property type="project" value="UniProtKB-EC"/>
</dbReference>
<evidence type="ECO:0000256" key="10">
    <source>
        <dbReference type="ARBA" id="ARBA00023098"/>
    </source>
</evidence>
<dbReference type="InterPro" id="IPR038885">
    <property type="entry name" value="PLB1"/>
</dbReference>
<dbReference type="PANTHER" id="PTHR21325">
    <property type="entry name" value="PHOSPHOLIPASE B, PLB1"/>
    <property type="match status" value="1"/>
</dbReference>
<dbReference type="GO" id="GO:0004623">
    <property type="term" value="F:phospholipase A2 activity"/>
    <property type="evidence" value="ECO:0007669"/>
    <property type="project" value="UniProtKB-EC"/>
</dbReference>
<evidence type="ECO:0000256" key="37">
    <source>
        <dbReference type="ARBA" id="ARBA00048869"/>
    </source>
</evidence>
<dbReference type="EMBL" id="HBUF01575858">
    <property type="protein sequence ID" value="CAG6768297.1"/>
    <property type="molecule type" value="Transcribed_RNA"/>
</dbReference>
<keyword evidence="10" id="KW-0443">Lipid metabolism</keyword>
<evidence type="ECO:0000256" key="19">
    <source>
        <dbReference type="ARBA" id="ARBA00033022"/>
    </source>
</evidence>
<comment type="catalytic activity">
    <reaction evidence="15">
        <text>a 1,2-diacyl-sn-glycero-3-phosphocholine + H2O = a 1-acyl-sn-glycero-3-phosphocholine + a fatty acid + H(+)</text>
        <dbReference type="Rhea" id="RHEA:15801"/>
        <dbReference type="ChEBI" id="CHEBI:15377"/>
        <dbReference type="ChEBI" id="CHEBI:15378"/>
        <dbReference type="ChEBI" id="CHEBI:28868"/>
        <dbReference type="ChEBI" id="CHEBI:57643"/>
        <dbReference type="ChEBI" id="CHEBI:58168"/>
        <dbReference type="EC" id="3.1.1.4"/>
    </reaction>
    <physiologicalReaction direction="left-to-right" evidence="15">
        <dbReference type="Rhea" id="RHEA:15802"/>
    </physiologicalReaction>
</comment>
<evidence type="ECO:0000256" key="21">
    <source>
        <dbReference type="ARBA" id="ARBA00047324"/>
    </source>
</evidence>
<comment type="catalytic activity">
    <reaction evidence="37">
        <text>1,3-dihexadecanoyl-2-(9Z-octadecenoyl)glycerol + H2O = 1,3-dihexadecanoylglycerol + (9Z)-octadecenoate + H(+)</text>
        <dbReference type="Rhea" id="RHEA:40983"/>
        <dbReference type="ChEBI" id="CHEBI:15377"/>
        <dbReference type="ChEBI" id="CHEBI:15378"/>
        <dbReference type="ChEBI" id="CHEBI:30823"/>
        <dbReference type="ChEBI" id="CHEBI:75688"/>
        <dbReference type="ChEBI" id="CHEBI:77619"/>
    </reaction>
    <physiologicalReaction direction="left-to-right" evidence="37">
        <dbReference type="Rhea" id="RHEA:40984"/>
    </physiologicalReaction>
</comment>
<keyword evidence="9" id="KW-1133">Transmembrane helix</keyword>
<evidence type="ECO:0000256" key="30">
    <source>
        <dbReference type="ARBA" id="ARBA00048362"/>
    </source>
</evidence>
<evidence type="ECO:0000256" key="14">
    <source>
        <dbReference type="ARBA" id="ARBA00023408"/>
    </source>
</evidence>
<comment type="catalytic activity">
    <reaction evidence="25">
        <text>2,3-di-(9Z)-octadecenoyl-sn-glycerol + H2O = 3-(9Z-octadecenoyl)-sn-glycerol + (9Z)-octadecenoate + H(+)</text>
        <dbReference type="Rhea" id="RHEA:42604"/>
        <dbReference type="ChEBI" id="CHEBI:15377"/>
        <dbReference type="ChEBI" id="CHEBI:15378"/>
        <dbReference type="ChEBI" id="CHEBI:30823"/>
        <dbReference type="ChEBI" id="CHEBI:75824"/>
        <dbReference type="ChEBI" id="CHEBI:75938"/>
    </reaction>
    <physiologicalReaction direction="left-to-right" evidence="25">
        <dbReference type="Rhea" id="RHEA:42605"/>
    </physiologicalReaction>
</comment>
<comment type="catalytic activity">
    <reaction evidence="24">
        <text>1-hexadecanoyl-2-(9Z)-octadecenoyl-3-octadecanoyl-sn-glycerol + H2O = 1-hexadecanoyl-2-(9Z-octadecenoyl)-sn-glycerol + octadecanoate + H(+)</text>
        <dbReference type="Rhea" id="RHEA:41111"/>
        <dbReference type="ChEBI" id="CHEBI:15377"/>
        <dbReference type="ChEBI" id="CHEBI:15378"/>
        <dbReference type="ChEBI" id="CHEBI:25629"/>
        <dbReference type="ChEBI" id="CHEBI:75466"/>
        <dbReference type="ChEBI" id="CHEBI:77623"/>
    </reaction>
    <physiologicalReaction direction="left-to-right" evidence="24">
        <dbReference type="Rhea" id="RHEA:41112"/>
    </physiologicalReaction>
</comment>
<evidence type="ECO:0000256" key="16">
    <source>
        <dbReference type="ARBA" id="ARBA00029723"/>
    </source>
</evidence>
<evidence type="ECO:0000256" key="22">
    <source>
        <dbReference type="ARBA" id="ARBA00047363"/>
    </source>
</evidence>
<comment type="catalytic activity">
    <reaction evidence="26">
        <text>1-hexadecanoyl-2-(9Z-octadecenoyl)-sn-glycero-3-phospho-(1'-sn-glycerol) + H2O = 1-hexadecanoyl-sn-glycero-3-phospho-(1'-sn-glycerol) + (9Z)-octadecenoate + H(+)</text>
        <dbReference type="Rhea" id="RHEA:40919"/>
        <dbReference type="ChEBI" id="CHEBI:15377"/>
        <dbReference type="ChEBI" id="CHEBI:15378"/>
        <dbReference type="ChEBI" id="CHEBI:30823"/>
        <dbReference type="ChEBI" id="CHEBI:72841"/>
        <dbReference type="ChEBI" id="CHEBI:75158"/>
    </reaction>
    <physiologicalReaction direction="left-to-right" evidence="26">
        <dbReference type="Rhea" id="RHEA:40920"/>
    </physiologicalReaction>
</comment>
<dbReference type="Pfam" id="PF00657">
    <property type="entry name" value="Lipase_GDSL"/>
    <property type="match status" value="1"/>
</dbReference>
<comment type="catalytic activity">
    <reaction evidence="32">
        <text>1,2,3-tri-(9Z-octadecenoyl)-glycerol + H2O = di-(9Z)-octadecenoylglycerol + (9Z)-octadecenoate + H(+)</text>
        <dbReference type="Rhea" id="RHEA:38575"/>
        <dbReference type="ChEBI" id="CHEBI:15377"/>
        <dbReference type="ChEBI" id="CHEBI:15378"/>
        <dbReference type="ChEBI" id="CHEBI:30823"/>
        <dbReference type="ChEBI" id="CHEBI:53753"/>
        <dbReference type="ChEBI" id="CHEBI:75945"/>
    </reaction>
    <physiologicalReaction direction="left-to-right" evidence="32">
        <dbReference type="Rhea" id="RHEA:38576"/>
    </physiologicalReaction>
</comment>
<evidence type="ECO:0000256" key="9">
    <source>
        <dbReference type="ARBA" id="ARBA00022989"/>
    </source>
</evidence>
<evidence type="ECO:0000256" key="27">
    <source>
        <dbReference type="ARBA" id="ARBA00048049"/>
    </source>
</evidence>
<comment type="catalytic activity">
    <reaction evidence="31">
        <text>1-octadecanoyl-2-(9Z,12Z)-octadecadienoyl-sn-glycerol + H2O = 1-octadecanoyl-sn-glycerol + (9Z,12Z)-octadecadienoate + H(+)</text>
        <dbReference type="Rhea" id="RHEA:40927"/>
        <dbReference type="ChEBI" id="CHEBI:15377"/>
        <dbReference type="ChEBI" id="CHEBI:15378"/>
        <dbReference type="ChEBI" id="CHEBI:30245"/>
        <dbReference type="ChEBI" id="CHEBI:75550"/>
        <dbReference type="ChEBI" id="CHEBI:77097"/>
    </reaction>
    <physiologicalReaction direction="left-to-right" evidence="31">
        <dbReference type="Rhea" id="RHEA:40928"/>
    </physiologicalReaction>
</comment>
<evidence type="ECO:0000256" key="36">
    <source>
        <dbReference type="ARBA" id="ARBA00048699"/>
    </source>
</evidence>
<comment type="catalytic activity">
    <reaction evidence="34">
        <text>1-hexadecanoyl-2-(9Z-octadecenoyl)-sn-glycero-3-phosphoethanolamine + H2O = 1-hexadecanoyl-sn-glycero-3-phosphoethanolamine + (9Z)-octadecenoate + H(+)</text>
        <dbReference type="Rhea" id="RHEA:40911"/>
        <dbReference type="ChEBI" id="CHEBI:15377"/>
        <dbReference type="ChEBI" id="CHEBI:15378"/>
        <dbReference type="ChEBI" id="CHEBI:30823"/>
        <dbReference type="ChEBI" id="CHEBI:73004"/>
        <dbReference type="ChEBI" id="CHEBI:73007"/>
    </reaction>
    <physiologicalReaction direction="left-to-right" evidence="34">
        <dbReference type="Rhea" id="RHEA:40912"/>
    </physiologicalReaction>
</comment>
<keyword evidence="6" id="KW-0732">Signal</keyword>
<dbReference type="GO" id="GO:0006644">
    <property type="term" value="P:phospholipid metabolic process"/>
    <property type="evidence" value="ECO:0007669"/>
    <property type="project" value="TreeGrafter"/>
</dbReference>
<dbReference type="InterPro" id="IPR035547">
    <property type="entry name" value="Phospholipase_B"/>
</dbReference>
<evidence type="ECO:0000256" key="23">
    <source>
        <dbReference type="ARBA" id="ARBA00047438"/>
    </source>
</evidence>
<comment type="subcellular location">
    <subcellularLocation>
        <location evidence="1">Apical cell membrane</location>
        <topology evidence="1">Single-pass type I membrane protein</topology>
    </subcellularLocation>
</comment>
<comment type="catalytic activity">
    <reaction evidence="38">
        <text>1-O-hexadecyl-2-(9Z)-octadecenoyl-sn-glycero-3-phosphocholine + H2O = 1-O-hexadecyl-sn-glycero-3-phosphocholine + (9Z)-octadecenoate + H(+)</text>
        <dbReference type="Rhea" id="RHEA:40915"/>
        <dbReference type="ChEBI" id="CHEBI:15377"/>
        <dbReference type="ChEBI" id="CHEBI:15378"/>
        <dbReference type="ChEBI" id="CHEBI:30823"/>
        <dbReference type="ChEBI" id="CHEBI:34112"/>
        <dbReference type="ChEBI" id="CHEBI:64496"/>
    </reaction>
    <physiologicalReaction direction="left-to-right" evidence="38">
        <dbReference type="Rhea" id="RHEA:40916"/>
    </physiologicalReaction>
</comment>
<comment type="catalytic activity">
    <reaction evidence="35">
        <text>1-hexadecanoyl-sn-glycero-3-phosphocholine + H2O = sn-glycerol 3-phosphocholine + hexadecanoate + H(+)</text>
        <dbReference type="Rhea" id="RHEA:40435"/>
        <dbReference type="ChEBI" id="CHEBI:7896"/>
        <dbReference type="ChEBI" id="CHEBI:15377"/>
        <dbReference type="ChEBI" id="CHEBI:15378"/>
        <dbReference type="ChEBI" id="CHEBI:16870"/>
        <dbReference type="ChEBI" id="CHEBI:72998"/>
    </reaction>
    <physiologicalReaction direction="left-to-right" evidence="35">
        <dbReference type="Rhea" id="RHEA:40436"/>
    </physiologicalReaction>
</comment>
<evidence type="ECO:0000256" key="31">
    <source>
        <dbReference type="ARBA" id="ARBA00048374"/>
    </source>
</evidence>
<keyword evidence="11" id="KW-0472">Membrane</keyword>
<comment type="catalytic activity">
    <reaction evidence="40">
        <text>1,2-dihexadecanoyl-sn-glycero-3-phosphocholine + 2 H2O = sn-glycerol 3-phosphocholine + 2 hexadecanoate + 2 H(+)</text>
        <dbReference type="Rhea" id="RHEA:40975"/>
        <dbReference type="ChEBI" id="CHEBI:7896"/>
        <dbReference type="ChEBI" id="CHEBI:15377"/>
        <dbReference type="ChEBI" id="CHEBI:15378"/>
        <dbReference type="ChEBI" id="CHEBI:16870"/>
        <dbReference type="ChEBI" id="CHEBI:72999"/>
    </reaction>
    <physiologicalReaction direction="left-to-right" evidence="40">
        <dbReference type="Rhea" id="RHEA:40976"/>
    </physiologicalReaction>
</comment>
<evidence type="ECO:0000256" key="34">
    <source>
        <dbReference type="ARBA" id="ARBA00048613"/>
    </source>
</evidence>
<dbReference type="Gene3D" id="3.40.50.1110">
    <property type="entry name" value="SGNH hydrolase"/>
    <property type="match status" value="1"/>
</dbReference>
<comment type="catalytic activity">
    <reaction evidence="14">
        <text>1-hexadecanoyl-2-(9Z,12Z-octadecadienoyl)-sn-glycero-3-phosphocholine + H2O = (9Z,12Z)-octadecadienoate + 1-hexadecanoyl-sn-glycero-3-phosphocholine + H(+)</text>
        <dbReference type="Rhea" id="RHEA:40811"/>
        <dbReference type="ChEBI" id="CHEBI:15377"/>
        <dbReference type="ChEBI" id="CHEBI:15378"/>
        <dbReference type="ChEBI" id="CHEBI:30245"/>
        <dbReference type="ChEBI" id="CHEBI:72998"/>
        <dbReference type="ChEBI" id="CHEBI:73002"/>
    </reaction>
    <physiologicalReaction direction="left-to-right" evidence="14">
        <dbReference type="Rhea" id="RHEA:40812"/>
    </physiologicalReaction>
</comment>
<keyword evidence="12" id="KW-0325">Glycoprotein</keyword>
<keyword evidence="4" id="KW-1003">Cell membrane</keyword>
<evidence type="ECO:0000256" key="38">
    <source>
        <dbReference type="ARBA" id="ARBA00048872"/>
    </source>
</evidence>
<evidence type="ECO:0000256" key="17">
    <source>
        <dbReference type="ARBA" id="ARBA00031182"/>
    </source>
</evidence>
<evidence type="ECO:0000256" key="25">
    <source>
        <dbReference type="ARBA" id="ARBA00048011"/>
    </source>
</evidence>
<evidence type="ECO:0000256" key="7">
    <source>
        <dbReference type="ARBA" id="ARBA00022737"/>
    </source>
</evidence>
<evidence type="ECO:0000256" key="28">
    <source>
        <dbReference type="ARBA" id="ARBA00048058"/>
    </source>
</evidence>
<comment type="catalytic activity">
    <reaction evidence="30">
        <text>1-hexadecanoyl-2-(9Z,12Z-octadecadienoyl)-sn-glycero-3-phosphocholine + H2O = 2-(9Z,12Z-octadecadienoyl)-sn-glycero-3-phosphocholine + hexadecanoate + H(+)</text>
        <dbReference type="Rhea" id="RHEA:40971"/>
        <dbReference type="ChEBI" id="CHEBI:7896"/>
        <dbReference type="ChEBI" id="CHEBI:15377"/>
        <dbReference type="ChEBI" id="CHEBI:15378"/>
        <dbReference type="ChEBI" id="CHEBI:73002"/>
        <dbReference type="ChEBI" id="CHEBI:76084"/>
    </reaction>
    <physiologicalReaction direction="left-to-right" evidence="30">
        <dbReference type="Rhea" id="RHEA:40972"/>
    </physiologicalReaction>
</comment>
<sequence length="368" mass="41937">MLHNVFGLTSNNKKRLNEAYRKGLIEPPYKGEFPCDVSFARSASVPNDINKLRPGDIDIVGVLGDSITAGNGITSTHPMQSGTENRGVAWSGGGQKDWRTFRTMPNILKQFNPRLFGYSLSDSFTTHRNSQFNVAEIGAMSKDLMSMARELVKRIKNDPRTDLKHHWKLITMMIGSNDFCSDFCFSELDKVLDRHRKDLDQVLSYLQQELPRTLVNLVITPNLNILASGDYPVQCNMYHRAMCPCLFSDLYKKLFDTYVKKMTEWQNVEFQVAALSKFRTKEFAVVPQPFLIEIVLPKLPLGSNRVDMKYMAADCFHLSQRIHHVAATGLWNNMLEPVHNKTIRSVPGEQGFKCPTESSPYLFTWDNS</sequence>
<evidence type="ECO:0000256" key="20">
    <source>
        <dbReference type="ARBA" id="ARBA00045916"/>
    </source>
</evidence>
<organism evidence="43">
    <name type="scientific">Cacopsylla melanoneura</name>
    <dbReference type="NCBI Taxonomy" id="428564"/>
    <lineage>
        <taxon>Eukaryota</taxon>
        <taxon>Metazoa</taxon>
        <taxon>Ecdysozoa</taxon>
        <taxon>Arthropoda</taxon>
        <taxon>Hexapoda</taxon>
        <taxon>Insecta</taxon>
        <taxon>Pterygota</taxon>
        <taxon>Neoptera</taxon>
        <taxon>Paraneoptera</taxon>
        <taxon>Hemiptera</taxon>
        <taxon>Sternorrhyncha</taxon>
        <taxon>Psylloidea</taxon>
        <taxon>Psyllidae</taxon>
        <taxon>Psyllinae</taxon>
        <taxon>Cacopsylla</taxon>
    </lineage>
</organism>
<comment type="similarity">
    <text evidence="2">Belongs to the 'GDSL' lipolytic enzyme family. Phospholipase B1 subfamily.</text>
</comment>
<evidence type="ECO:0000256" key="13">
    <source>
        <dbReference type="ARBA" id="ARBA00023369"/>
    </source>
</evidence>
<evidence type="ECO:0000256" key="18">
    <source>
        <dbReference type="ARBA" id="ARBA00031485"/>
    </source>
</evidence>
<evidence type="ECO:0000256" key="1">
    <source>
        <dbReference type="ARBA" id="ARBA00004247"/>
    </source>
</evidence>
<evidence type="ECO:0000256" key="29">
    <source>
        <dbReference type="ARBA" id="ARBA00048227"/>
    </source>
</evidence>
<proteinExistence type="inferred from homology"/>
<comment type="catalytic activity">
    <reaction evidence="42">
        <text>2-(9Z-octadecenoyl)-glycerol + H2O = glycerol + (9Z)-octadecenoate + H(+)</text>
        <dbReference type="Rhea" id="RHEA:38491"/>
        <dbReference type="ChEBI" id="CHEBI:15377"/>
        <dbReference type="ChEBI" id="CHEBI:15378"/>
        <dbReference type="ChEBI" id="CHEBI:17754"/>
        <dbReference type="ChEBI" id="CHEBI:30823"/>
        <dbReference type="ChEBI" id="CHEBI:73990"/>
    </reaction>
    <physiologicalReaction direction="left-to-right" evidence="42">
        <dbReference type="Rhea" id="RHEA:38492"/>
    </physiologicalReaction>
</comment>
<evidence type="ECO:0000256" key="40">
    <source>
        <dbReference type="ARBA" id="ARBA00049363"/>
    </source>
</evidence>
<dbReference type="SUPFAM" id="SSF52266">
    <property type="entry name" value="SGNH hydrolase"/>
    <property type="match status" value="1"/>
</dbReference>
<dbReference type="InterPro" id="IPR036514">
    <property type="entry name" value="SGNH_hydro_sf"/>
</dbReference>
<comment type="catalytic activity">
    <reaction evidence="22">
        <text>1,3-dihexadecanoyl-2-(9Z-octadecenoyl)glycerol + H2O = 1-hexadecanoyl-2-(9Z-octadecenoyl)-glycerol + hexadecanoate + H(+)</text>
        <dbReference type="Rhea" id="RHEA:40979"/>
        <dbReference type="ChEBI" id="CHEBI:7896"/>
        <dbReference type="ChEBI" id="CHEBI:15377"/>
        <dbReference type="ChEBI" id="CHEBI:15378"/>
        <dbReference type="ChEBI" id="CHEBI:75585"/>
        <dbReference type="ChEBI" id="CHEBI:75688"/>
    </reaction>
    <physiologicalReaction direction="left-to-right" evidence="22">
        <dbReference type="Rhea" id="RHEA:40980"/>
    </physiologicalReaction>
</comment>
<dbReference type="InterPro" id="IPR001087">
    <property type="entry name" value="GDSL"/>
</dbReference>
<evidence type="ECO:0000256" key="26">
    <source>
        <dbReference type="ARBA" id="ARBA00048015"/>
    </source>
</evidence>
<evidence type="ECO:0000256" key="24">
    <source>
        <dbReference type="ARBA" id="ARBA00047459"/>
    </source>
</evidence>
<comment type="catalytic activity">
    <reaction evidence="39">
        <text>1-hexadecanoyl-2-(9Z)-octadecenoyl-3-octadecanoyl-sn-glycerol + H2O = 1-hexadecanoyl-3-octadecanoyl-sn-glycerol + (9Z)-octadecenoate + H(+)</text>
        <dbReference type="Rhea" id="RHEA:41103"/>
        <dbReference type="ChEBI" id="CHEBI:15377"/>
        <dbReference type="ChEBI" id="CHEBI:15378"/>
        <dbReference type="ChEBI" id="CHEBI:30823"/>
        <dbReference type="ChEBI" id="CHEBI:77623"/>
        <dbReference type="ChEBI" id="CHEBI:77624"/>
    </reaction>
    <physiologicalReaction direction="left-to-right" evidence="39">
        <dbReference type="Rhea" id="RHEA:41104"/>
    </physiologicalReaction>
</comment>
<name>A0A8D9EWJ6_9HEMI</name>
<evidence type="ECO:0000256" key="42">
    <source>
        <dbReference type="ARBA" id="ARBA00049461"/>
    </source>
</evidence>
<comment type="catalytic activity">
    <reaction evidence="29">
        <text>1,2-dihexadecanoyl-sn-glycero-3-phosphocholine + H2O = 1-hexadecanoyl-sn-glycero-3-phosphocholine + hexadecanoate + H(+)</text>
        <dbReference type="Rhea" id="RHEA:41223"/>
        <dbReference type="ChEBI" id="CHEBI:7896"/>
        <dbReference type="ChEBI" id="CHEBI:15377"/>
        <dbReference type="ChEBI" id="CHEBI:15378"/>
        <dbReference type="ChEBI" id="CHEBI:72998"/>
        <dbReference type="ChEBI" id="CHEBI:72999"/>
    </reaction>
    <physiologicalReaction direction="left-to-right" evidence="29">
        <dbReference type="Rhea" id="RHEA:41224"/>
    </physiologicalReaction>
</comment>
<dbReference type="EMBL" id="HBUF01238386">
    <property type="protein sequence ID" value="CAG6675996.1"/>
    <property type="molecule type" value="Transcribed_RNA"/>
</dbReference>
<reference evidence="43" key="1">
    <citation type="submission" date="2021-05" db="EMBL/GenBank/DDBJ databases">
        <authorList>
            <person name="Alioto T."/>
            <person name="Alioto T."/>
            <person name="Gomez Garrido J."/>
        </authorList>
    </citation>
    <scope>NUCLEOTIDE SEQUENCE</scope>
</reference>
<comment type="catalytic activity">
    <reaction evidence="13">
        <text>a triacylglycerol + H2O = a diacylglycerol + a fatty acid + H(+)</text>
        <dbReference type="Rhea" id="RHEA:12044"/>
        <dbReference type="ChEBI" id="CHEBI:15377"/>
        <dbReference type="ChEBI" id="CHEBI:15378"/>
        <dbReference type="ChEBI" id="CHEBI:17855"/>
        <dbReference type="ChEBI" id="CHEBI:18035"/>
        <dbReference type="ChEBI" id="CHEBI:28868"/>
        <dbReference type="EC" id="3.1.1.3"/>
    </reaction>
    <physiologicalReaction direction="left-to-right" evidence="13">
        <dbReference type="Rhea" id="RHEA:12045"/>
    </physiologicalReaction>
</comment>
<evidence type="ECO:0000256" key="15">
    <source>
        <dbReference type="ARBA" id="ARBA00023422"/>
    </source>
</evidence>
<dbReference type="FunFam" id="3.40.50.1110:FF:000005">
    <property type="entry name" value="Phospholipase B1"/>
    <property type="match status" value="1"/>
</dbReference>
<evidence type="ECO:0000256" key="2">
    <source>
        <dbReference type="ARBA" id="ARBA00009979"/>
    </source>
</evidence>
<evidence type="ECO:0000256" key="32">
    <source>
        <dbReference type="ARBA" id="ARBA00048386"/>
    </source>
</evidence>
<dbReference type="PANTHER" id="PTHR21325:SF31">
    <property type="entry name" value="GH22081P-RELATED"/>
    <property type="match status" value="1"/>
</dbReference>
<comment type="catalytic activity">
    <reaction evidence="36">
        <text>1-hexadecanoyl-2-(9Z-octadecenoyl)-sn-glycero-3-phosphocholine + H2O = 1-hexadecanoyl-sn-glycero-3-phosphocholine + (9Z)-octadecenoate + H(+)</text>
        <dbReference type="Rhea" id="RHEA:38779"/>
        <dbReference type="ChEBI" id="CHEBI:15377"/>
        <dbReference type="ChEBI" id="CHEBI:15378"/>
        <dbReference type="ChEBI" id="CHEBI:30823"/>
        <dbReference type="ChEBI" id="CHEBI:72998"/>
        <dbReference type="ChEBI" id="CHEBI:73001"/>
    </reaction>
    <physiologicalReaction direction="left-to-right" evidence="36">
        <dbReference type="Rhea" id="RHEA:38780"/>
    </physiologicalReaction>
</comment>
<protein>
    <recommendedName>
        <fullName evidence="3">Phospholipase B1, membrane-associated</fullName>
    </recommendedName>
    <alternativeName>
        <fullName evidence="16">Lysophospholipase</fullName>
    </alternativeName>
    <alternativeName>
        <fullName evidence="17">Phospholipase A2</fullName>
    </alternativeName>
    <alternativeName>
        <fullName evidence="19">Phospholipase B/lipase</fullName>
    </alternativeName>
    <alternativeName>
        <fullName evidence="18">Triacylglycerol lipase</fullName>
    </alternativeName>
</protein>
<dbReference type="GO" id="GO:0016324">
    <property type="term" value="C:apical plasma membrane"/>
    <property type="evidence" value="ECO:0007669"/>
    <property type="project" value="UniProtKB-SubCell"/>
</dbReference>
<comment type="catalytic activity">
    <reaction evidence="23">
        <text>1-(9Z-octadecenoyl)-glycerol + H2O = glycerol + (9Z)-octadecenoate + H(+)</text>
        <dbReference type="Rhea" id="RHEA:38487"/>
        <dbReference type="ChEBI" id="CHEBI:15377"/>
        <dbReference type="ChEBI" id="CHEBI:15378"/>
        <dbReference type="ChEBI" id="CHEBI:17754"/>
        <dbReference type="ChEBI" id="CHEBI:30823"/>
        <dbReference type="ChEBI" id="CHEBI:75342"/>
    </reaction>
    <physiologicalReaction direction="left-to-right" evidence="23">
        <dbReference type="Rhea" id="RHEA:38488"/>
    </physiologicalReaction>
</comment>
<evidence type="ECO:0000256" key="6">
    <source>
        <dbReference type="ARBA" id="ARBA00022729"/>
    </source>
</evidence>
<comment type="catalytic activity">
    <reaction evidence="41">
        <text>1,3-di-(9Z-octadecenoyl)-glycerol + H2O = 1-(9Z-octadecenoyl)-glycerol + (9Z)-octadecenoate + H(+)</text>
        <dbReference type="Rhea" id="RHEA:39939"/>
        <dbReference type="ChEBI" id="CHEBI:15377"/>
        <dbReference type="ChEBI" id="CHEBI:15378"/>
        <dbReference type="ChEBI" id="CHEBI:30823"/>
        <dbReference type="ChEBI" id="CHEBI:75342"/>
        <dbReference type="ChEBI" id="CHEBI:75735"/>
    </reaction>
    <physiologicalReaction direction="left-to-right" evidence="41">
        <dbReference type="Rhea" id="RHEA:39940"/>
    </physiologicalReaction>
</comment>
<comment type="function">
    <text evidence="20">Calcium-independent membrane-associated phospholipase that catalyzes complete diacylation of phospholipids by hydrolyzing both sn-1 and sn-2 fatty acyl chains attached to the glycerol backbone (phospholipase B activity). Has dual phospholipase and lysophospholipase activities toward diacylphospholipids. Preferentially cleaves sn-2 ester bonds over sn-1 bonds. Acts as a lipase toward glycerolipid substrates. Hydrolyzes fatty acyl chains of diacylglycerols with preference for the sn-2 position and of triacylglycerols with not positional selectivity. May also hydrolyze long chain retinyl esters such as retinyl palmitate. May contribute to digestion of dietary phospholipids, glycerolipids and retinoids, facilitating lipid absorption at the brush border.</text>
</comment>
<dbReference type="GO" id="GO:0004622">
    <property type="term" value="F:phosphatidylcholine lysophospholipase activity"/>
    <property type="evidence" value="ECO:0007669"/>
    <property type="project" value="UniProtKB-EC"/>
</dbReference>
<evidence type="ECO:0000256" key="41">
    <source>
        <dbReference type="ARBA" id="ARBA00049372"/>
    </source>
</evidence>
<dbReference type="EMBL" id="HBUF01238387">
    <property type="protein sequence ID" value="CAG6675997.1"/>
    <property type="molecule type" value="Transcribed_RNA"/>
</dbReference>
<accession>A0A8D9EWJ6</accession>
<evidence type="ECO:0000256" key="33">
    <source>
        <dbReference type="ARBA" id="ARBA00048454"/>
    </source>
</evidence>
<comment type="catalytic activity">
    <reaction evidence="27">
        <text>a 1-O-alkyl-2-acyl-sn-glycero-3-phosphocholine + H2O = a 1-O-alkyl-sn-glycero-3-phosphocholine + a fatty acid + H(+)</text>
        <dbReference type="Rhea" id="RHEA:36231"/>
        <dbReference type="ChEBI" id="CHEBI:15377"/>
        <dbReference type="ChEBI" id="CHEBI:15378"/>
        <dbReference type="ChEBI" id="CHEBI:28868"/>
        <dbReference type="ChEBI" id="CHEBI:30909"/>
        <dbReference type="ChEBI" id="CHEBI:36702"/>
        <dbReference type="EC" id="3.1.1.4"/>
    </reaction>
    <physiologicalReaction direction="left-to-right" evidence="27">
        <dbReference type="Rhea" id="RHEA:36232"/>
    </physiologicalReaction>
</comment>
<evidence type="ECO:0000313" key="43">
    <source>
        <dbReference type="EMBL" id="CAG6768297.1"/>
    </source>
</evidence>
<evidence type="ECO:0000256" key="3">
    <source>
        <dbReference type="ARBA" id="ARBA00015133"/>
    </source>
</evidence>
<evidence type="ECO:0000256" key="39">
    <source>
        <dbReference type="ARBA" id="ARBA00048939"/>
    </source>
</evidence>
<comment type="catalytic activity">
    <reaction evidence="28">
        <text>1,2-di-(9Z-octadecenoyl)-sn-glycero-3-phosphocholine + H2O = 1-(9Z-octadecenoyl)-sn-glycero-3-phosphocholine + (9Z)-octadecenoate + H(+)</text>
        <dbReference type="Rhea" id="RHEA:40923"/>
        <dbReference type="ChEBI" id="CHEBI:15377"/>
        <dbReference type="ChEBI" id="CHEBI:15378"/>
        <dbReference type="ChEBI" id="CHEBI:28610"/>
        <dbReference type="ChEBI" id="CHEBI:30823"/>
        <dbReference type="ChEBI" id="CHEBI:74669"/>
    </reaction>
    <physiologicalReaction direction="left-to-right" evidence="28">
        <dbReference type="Rhea" id="RHEA:40924"/>
    </physiologicalReaction>
</comment>
<evidence type="ECO:0000256" key="35">
    <source>
        <dbReference type="ARBA" id="ARBA00048656"/>
    </source>
</evidence>
<dbReference type="CDD" id="cd01824">
    <property type="entry name" value="Phospholipase_B_like"/>
    <property type="match status" value="1"/>
</dbReference>
<dbReference type="AlphaFoldDB" id="A0A8D9EWJ6"/>
<evidence type="ECO:0000256" key="5">
    <source>
        <dbReference type="ARBA" id="ARBA00022692"/>
    </source>
</evidence>
<comment type="catalytic activity">
    <reaction evidence="33">
        <text>a 1-acyl-sn-glycero-3-phosphocholine + H2O = sn-glycerol 3-phosphocholine + a fatty acid + H(+)</text>
        <dbReference type="Rhea" id="RHEA:15177"/>
        <dbReference type="ChEBI" id="CHEBI:15377"/>
        <dbReference type="ChEBI" id="CHEBI:15378"/>
        <dbReference type="ChEBI" id="CHEBI:16870"/>
        <dbReference type="ChEBI" id="CHEBI:28868"/>
        <dbReference type="ChEBI" id="CHEBI:58168"/>
        <dbReference type="EC" id="3.1.1.5"/>
    </reaction>
    <physiologicalReaction direction="left-to-right" evidence="33">
        <dbReference type="Rhea" id="RHEA:15178"/>
    </physiologicalReaction>
</comment>
<comment type="catalytic activity">
    <reaction evidence="21">
        <text>1-hexadecanoyl-2-(9Z)-octadecenoyl-3-octadecanoyl-sn-glycerol + H2O = 2-(9Z-octadecenoyl)-3-octadecanoyl-sn-glycerol + hexadecanoate + H(+)</text>
        <dbReference type="Rhea" id="RHEA:41107"/>
        <dbReference type="ChEBI" id="CHEBI:7896"/>
        <dbReference type="ChEBI" id="CHEBI:15377"/>
        <dbReference type="ChEBI" id="CHEBI:15378"/>
        <dbReference type="ChEBI" id="CHEBI:75558"/>
        <dbReference type="ChEBI" id="CHEBI:77623"/>
    </reaction>
    <physiologicalReaction direction="left-to-right" evidence="21">
        <dbReference type="Rhea" id="RHEA:41108"/>
    </physiologicalReaction>
</comment>
<keyword evidence="7" id="KW-0677">Repeat</keyword>
<evidence type="ECO:0000256" key="12">
    <source>
        <dbReference type="ARBA" id="ARBA00023180"/>
    </source>
</evidence>
<evidence type="ECO:0000256" key="8">
    <source>
        <dbReference type="ARBA" id="ARBA00022801"/>
    </source>
</evidence>